<keyword evidence="5 8" id="KW-0560">Oxidoreductase</keyword>
<keyword evidence="4 8" id="KW-0521">NADP</keyword>
<dbReference type="InterPro" id="IPR046346">
    <property type="entry name" value="Aminoacid_DH-like_N_sf"/>
</dbReference>
<proteinExistence type="inferred from homology"/>
<comment type="catalytic activity">
    <reaction evidence="7 8">
        <text>shikimate + NADP(+) = 3-dehydroshikimate + NADPH + H(+)</text>
        <dbReference type="Rhea" id="RHEA:17737"/>
        <dbReference type="ChEBI" id="CHEBI:15378"/>
        <dbReference type="ChEBI" id="CHEBI:16630"/>
        <dbReference type="ChEBI" id="CHEBI:36208"/>
        <dbReference type="ChEBI" id="CHEBI:57783"/>
        <dbReference type="ChEBI" id="CHEBI:58349"/>
        <dbReference type="EC" id="1.1.1.25"/>
    </reaction>
</comment>
<dbReference type="GO" id="GO:0019632">
    <property type="term" value="P:shikimate metabolic process"/>
    <property type="evidence" value="ECO:0007669"/>
    <property type="project" value="InterPro"/>
</dbReference>
<dbReference type="PANTHER" id="PTHR21089">
    <property type="entry name" value="SHIKIMATE DEHYDROGENASE"/>
    <property type="match status" value="1"/>
</dbReference>
<dbReference type="NCBIfam" id="NF001316">
    <property type="entry name" value="PRK00258.2-5"/>
    <property type="match status" value="1"/>
</dbReference>
<evidence type="ECO:0000256" key="4">
    <source>
        <dbReference type="ARBA" id="ARBA00022857"/>
    </source>
</evidence>
<dbReference type="GO" id="GO:0008652">
    <property type="term" value="P:amino acid biosynthetic process"/>
    <property type="evidence" value="ECO:0007669"/>
    <property type="project" value="UniProtKB-KW"/>
</dbReference>
<dbReference type="InterPro" id="IPR022893">
    <property type="entry name" value="Shikimate_DH_fam"/>
</dbReference>
<feature type="binding site" evidence="8">
    <location>
        <position position="99"/>
    </location>
    <ligand>
        <name>shikimate</name>
        <dbReference type="ChEBI" id="CHEBI:36208"/>
    </ligand>
</feature>
<evidence type="ECO:0000256" key="3">
    <source>
        <dbReference type="ARBA" id="ARBA00022605"/>
    </source>
</evidence>
<evidence type="ECO:0000256" key="8">
    <source>
        <dbReference type="HAMAP-Rule" id="MF_00222"/>
    </source>
</evidence>
<feature type="binding site" evidence="8">
    <location>
        <position position="235"/>
    </location>
    <ligand>
        <name>shikimate</name>
        <dbReference type="ChEBI" id="CHEBI:36208"/>
    </ligand>
</feature>
<keyword evidence="6 8" id="KW-0057">Aromatic amino acid biosynthesis</keyword>
<keyword evidence="11" id="KW-1185">Reference proteome</keyword>
<dbReference type="InterPro" id="IPR036291">
    <property type="entry name" value="NAD(P)-bd_dom_sf"/>
</dbReference>
<feature type="binding site" evidence="8">
    <location>
        <begin position="15"/>
        <end position="17"/>
    </location>
    <ligand>
        <name>shikimate</name>
        <dbReference type="ChEBI" id="CHEBI:36208"/>
    </ligand>
</feature>
<name>C5F291_9HELI</name>
<dbReference type="CDD" id="cd01065">
    <property type="entry name" value="NAD_bind_Shikimate_DH"/>
    <property type="match status" value="1"/>
</dbReference>
<evidence type="ECO:0000313" key="11">
    <source>
        <dbReference type="Proteomes" id="UP000003953"/>
    </source>
</evidence>
<dbReference type="GO" id="GO:0009423">
    <property type="term" value="P:chorismate biosynthetic process"/>
    <property type="evidence" value="ECO:0007669"/>
    <property type="project" value="UniProtKB-UniRule"/>
</dbReference>
<dbReference type="Gene3D" id="3.40.50.720">
    <property type="entry name" value="NAD(P)-binding Rossmann-like Domain"/>
    <property type="match status" value="1"/>
</dbReference>
<dbReference type="GO" id="GO:0005829">
    <property type="term" value="C:cytosol"/>
    <property type="evidence" value="ECO:0007669"/>
    <property type="project" value="TreeGrafter"/>
</dbReference>
<keyword evidence="3 8" id="KW-0028">Amino-acid biosynthesis</keyword>
<dbReference type="HOGENOM" id="CLU_044063_2_0_7"/>
<dbReference type="Pfam" id="PF08501">
    <property type="entry name" value="Shikimate_dh_N"/>
    <property type="match status" value="1"/>
</dbReference>
<dbReference type="EMBL" id="DS990446">
    <property type="protein sequence ID" value="EEQ64385.1"/>
    <property type="molecule type" value="Genomic_DNA"/>
</dbReference>
<comment type="similarity">
    <text evidence="8">Belongs to the shikimate dehydrogenase family.</text>
</comment>
<feature type="binding site" evidence="8">
    <location>
        <position position="208"/>
    </location>
    <ligand>
        <name>shikimate</name>
        <dbReference type="ChEBI" id="CHEBI:36208"/>
    </ligand>
</feature>
<dbReference type="GO" id="GO:0050661">
    <property type="term" value="F:NADP binding"/>
    <property type="evidence" value="ECO:0007669"/>
    <property type="project" value="InterPro"/>
</dbReference>
<comment type="subunit">
    <text evidence="8">Homodimer.</text>
</comment>
<feature type="binding site" evidence="8">
    <location>
        <begin position="119"/>
        <end position="123"/>
    </location>
    <ligand>
        <name>NADP(+)</name>
        <dbReference type="ChEBI" id="CHEBI:58349"/>
    </ligand>
</feature>
<feature type="domain" description="Shikimate dehydrogenase substrate binding N-terminal" evidence="9">
    <location>
        <begin position="7"/>
        <end position="86"/>
    </location>
</feature>
<organism evidence="10 11">
    <name type="scientific">Helicobacter pullorum MIT 98-5489</name>
    <dbReference type="NCBI Taxonomy" id="537972"/>
    <lineage>
        <taxon>Bacteria</taxon>
        <taxon>Pseudomonadati</taxon>
        <taxon>Campylobacterota</taxon>
        <taxon>Epsilonproteobacteria</taxon>
        <taxon>Campylobacterales</taxon>
        <taxon>Helicobacteraceae</taxon>
        <taxon>Helicobacter</taxon>
    </lineage>
</organism>
<evidence type="ECO:0000313" key="10">
    <source>
        <dbReference type="EMBL" id="EEQ64385.1"/>
    </source>
</evidence>
<sequence length="264" mass="29454">MIMQFAVIGNPISHSLSPILHNTAFKALKINGFYGRYCLEDSKDFLCLKALHLKGANITIPFKETAFLHCTKVFGIAQQIKAVNTILFKDNQIFGYNTDALGFYQCVEKYPLKNALILGAGGSAKAVACILQEKGIHTTILNRSQARLDTFIELGFHTSTYENFTQKESYDIIINTTPSGLTNDSLPLDKTKLTSILESSQLAFDLVYGIQTPFLQLAKNLHIPFQDGKNMLINQAILAFEIFMESLDISFDKNLLIKSMQNAL</sequence>
<feature type="binding site" evidence="8">
    <location>
        <position position="228"/>
    </location>
    <ligand>
        <name>NADP(+)</name>
        <dbReference type="ChEBI" id="CHEBI:58349"/>
    </ligand>
</feature>
<dbReference type="InterPro" id="IPR011342">
    <property type="entry name" value="Shikimate_DH"/>
</dbReference>
<comment type="pathway">
    <text evidence="1 8">Metabolic intermediate biosynthesis; chorismate biosynthesis; chorismate from D-erythrose 4-phosphate and phosphoenolpyruvate: step 4/7.</text>
</comment>
<dbReference type="Proteomes" id="UP000003953">
    <property type="component" value="Unassembled WGS sequence"/>
</dbReference>
<evidence type="ECO:0000259" key="9">
    <source>
        <dbReference type="Pfam" id="PF08501"/>
    </source>
</evidence>
<comment type="function">
    <text evidence="8">Involved in the biosynthesis of the chorismate, which leads to the biosynthesis of aromatic amino acids. Catalyzes the reversible NADPH linked reduction of 3-dehydroshikimate (DHSA) to yield shikimate (SA).</text>
</comment>
<dbReference type="UniPathway" id="UPA00053">
    <property type="reaction ID" value="UER00087"/>
</dbReference>
<accession>C5F291</accession>
<evidence type="ECO:0000256" key="7">
    <source>
        <dbReference type="ARBA" id="ARBA00049442"/>
    </source>
</evidence>
<evidence type="ECO:0000256" key="1">
    <source>
        <dbReference type="ARBA" id="ARBA00004871"/>
    </source>
</evidence>
<feature type="binding site" evidence="8">
    <location>
        <position position="59"/>
    </location>
    <ligand>
        <name>shikimate</name>
        <dbReference type="ChEBI" id="CHEBI:36208"/>
    </ligand>
</feature>
<dbReference type="NCBIfam" id="TIGR00507">
    <property type="entry name" value="aroE"/>
    <property type="match status" value="1"/>
</dbReference>
<dbReference type="InterPro" id="IPR013708">
    <property type="entry name" value="Shikimate_DH-bd_N"/>
</dbReference>
<dbReference type="PANTHER" id="PTHR21089:SF1">
    <property type="entry name" value="BIFUNCTIONAL 3-DEHYDROQUINATE DEHYDRATASE_SHIKIMATE DEHYDROGENASE, CHLOROPLASTIC"/>
    <property type="match status" value="1"/>
</dbReference>
<dbReference type="Gene3D" id="3.40.50.10860">
    <property type="entry name" value="Leucine Dehydrogenase, chain A, domain 1"/>
    <property type="match status" value="1"/>
</dbReference>
<dbReference type="AlphaFoldDB" id="C5F291"/>
<dbReference type="SUPFAM" id="SSF53223">
    <property type="entry name" value="Aminoacid dehydrogenase-like, N-terminal domain"/>
    <property type="match status" value="1"/>
</dbReference>
<feature type="active site" description="Proton acceptor" evidence="8">
    <location>
        <position position="63"/>
    </location>
</feature>
<dbReference type="HAMAP" id="MF_00222">
    <property type="entry name" value="Shikimate_DH_AroE"/>
    <property type="match status" value="1"/>
</dbReference>
<feature type="binding site" evidence="8">
    <location>
        <position position="84"/>
    </location>
    <ligand>
        <name>shikimate</name>
        <dbReference type="ChEBI" id="CHEBI:36208"/>
    </ligand>
</feature>
<gene>
    <name evidence="8 10" type="primary">aroE</name>
    <name evidence="10" type="ORF">HPMG_01842</name>
</gene>
<evidence type="ECO:0000256" key="6">
    <source>
        <dbReference type="ARBA" id="ARBA00023141"/>
    </source>
</evidence>
<dbReference type="SUPFAM" id="SSF51735">
    <property type="entry name" value="NAD(P)-binding Rossmann-fold domains"/>
    <property type="match status" value="1"/>
</dbReference>
<reference evidence="11" key="1">
    <citation type="journal article" date="2014" name="Genome Announc.">
        <title>Draft genome sequences of six enterohepatic helicobacter species isolated from humans and one from rhesus macaques.</title>
        <authorList>
            <person name="Shen Z."/>
            <person name="Sheh A."/>
            <person name="Young S.K."/>
            <person name="Abouelliel A."/>
            <person name="Ward D.V."/>
            <person name="Earl A.M."/>
            <person name="Fox J.G."/>
        </authorList>
    </citation>
    <scope>NUCLEOTIDE SEQUENCE [LARGE SCALE GENOMIC DNA]</scope>
    <source>
        <strain evidence="11">MIT 98-5489</strain>
    </source>
</reference>
<protein>
    <recommendedName>
        <fullName evidence="2 8">Shikimate dehydrogenase (NADP(+))</fullName>
        <shortName evidence="8">SDH</shortName>
        <ecNumber evidence="2 8">1.1.1.25</ecNumber>
    </recommendedName>
</protein>
<comment type="caution">
    <text evidence="8">Lacks conserved residue(s) required for the propagation of feature annotation.</text>
</comment>
<dbReference type="EC" id="1.1.1.25" evidence="2 8"/>
<feature type="binding site" evidence="8">
    <location>
        <position position="206"/>
    </location>
    <ligand>
        <name>NADP(+)</name>
        <dbReference type="ChEBI" id="CHEBI:58349"/>
    </ligand>
</feature>
<dbReference type="GO" id="GO:0004764">
    <property type="term" value="F:shikimate 3-dehydrogenase (NADP+) activity"/>
    <property type="evidence" value="ECO:0007669"/>
    <property type="project" value="UniProtKB-UniRule"/>
</dbReference>
<dbReference type="eggNOG" id="COG0169">
    <property type="taxonomic scope" value="Bacteria"/>
</dbReference>
<evidence type="ECO:0000256" key="5">
    <source>
        <dbReference type="ARBA" id="ARBA00023002"/>
    </source>
</evidence>
<evidence type="ECO:0000256" key="2">
    <source>
        <dbReference type="ARBA" id="ARBA00012962"/>
    </source>
</evidence>
<dbReference type="GO" id="GO:0009073">
    <property type="term" value="P:aromatic amino acid family biosynthetic process"/>
    <property type="evidence" value="ECO:0007669"/>
    <property type="project" value="UniProtKB-KW"/>
</dbReference>